<keyword evidence="3 12" id="KW-0444">Lipid biosynthesis</keyword>
<keyword evidence="8 12" id="KW-0443">Lipid metabolism</keyword>
<evidence type="ECO:0000256" key="7">
    <source>
        <dbReference type="ARBA" id="ARBA00022989"/>
    </source>
</evidence>
<dbReference type="InterPro" id="IPR030457">
    <property type="entry name" value="ELO_CS"/>
</dbReference>
<name>A0A7J7IS26_9RHOD</name>
<evidence type="ECO:0000256" key="9">
    <source>
        <dbReference type="ARBA" id="ARBA00023136"/>
    </source>
</evidence>
<dbReference type="EMBL" id="VWRR01000001">
    <property type="protein sequence ID" value="KAF6005161.1"/>
    <property type="molecule type" value="Genomic_DNA"/>
</dbReference>
<keyword evidence="4 12" id="KW-0808">Transferase</keyword>
<dbReference type="AlphaFoldDB" id="A0A7J7IS26"/>
<organism evidence="14 15">
    <name type="scientific">Cyanidiococcus yangmingshanensis</name>
    <dbReference type="NCBI Taxonomy" id="2690220"/>
    <lineage>
        <taxon>Eukaryota</taxon>
        <taxon>Rhodophyta</taxon>
        <taxon>Bangiophyceae</taxon>
        <taxon>Cyanidiales</taxon>
        <taxon>Cyanidiaceae</taxon>
        <taxon>Cyanidiococcus</taxon>
    </lineage>
</organism>
<comment type="caution">
    <text evidence="14">The sequence shown here is derived from an EMBL/GenBank/DDBJ whole genome shotgun (WGS) entry which is preliminary data.</text>
</comment>
<feature type="transmembrane region" description="Helical" evidence="12">
    <location>
        <begin position="108"/>
        <end position="129"/>
    </location>
</feature>
<evidence type="ECO:0000313" key="15">
    <source>
        <dbReference type="Proteomes" id="UP000530660"/>
    </source>
</evidence>
<sequence>MKLLGAVMDYAEHFRFRESPFSHPLYPLCGMAGYLLVITALERIMRARRPFSLRRIVVIHNVFLCLLSLAMGFGTLIEITLHAVREPDGWLSITCDHRGRVMRGRLLFWMYVFYVSKYYELIDTVIMVLKKRPLSFLHVYHHCVVLPLFWMYLRTSMVIHFILVVANSFVHVFMYYYYAASTLGYKVWWKRHLTLAQIIQFVIDLTATYPFVYFYFTHPKGCSGSMRAFIFGQVVGISFCYLFWDFFRKSYQNPIQRAALTKRAVIESESMDEQAVNKRSIQMIGERSHSKHSGPMQRSHVAPESKTNRKSKQEKGSRTLV</sequence>
<comment type="subcellular location">
    <subcellularLocation>
        <location evidence="1">Membrane</location>
        <topology evidence="1">Multi-pass membrane protein</topology>
    </subcellularLocation>
</comment>
<gene>
    <name evidence="14" type="ORF">F1559_001672</name>
</gene>
<dbReference type="GO" id="GO:0034625">
    <property type="term" value="P:fatty acid elongation, monounsaturated fatty acid"/>
    <property type="evidence" value="ECO:0007669"/>
    <property type="project" value="TreeGrafter"/>
</dbReference>
<dbReference type="GO" id="GO:0034626">
    <property type="term" value="P:fatty acid elongation, polyunsaturated fatty acid"/>
    <property type="evidence" value="ECO:0007669"/>
    <property type="project" value="TreeGrafter"/>
</dbReference>
<evidence type="ECO:0000256" key="13">
    <source>
        <dbReference type="SAM" id="MobiDB-lite"/>
    </source>
</evidence>
<dbReference type="GO" id="GO:0005789">
    <property type="term" value="C:endoplasmic reticulum membrane"/>
    <property type="evidence" value="ECO:0007669"/>
    <property type="project" value="TreeGrafter"/>
</dbReference>
<accession>A0A7J7IS26</accession>
<dbReference type="EC" id="2.3.1.-" evidence="12"/>
<dbReference type="InterPro" id="IPR002076">
    <property type="entry name" value="ELO_fam"/>
</dbReference>
<keyword evidence="6 12" id="KW-0276">Fatty acid metabolism</keyword>
<keyword evidence="5 12" id="KW-0812">Transmembrane</keyword>
<evidence type="ECO:0000256" key="5">
    <source>
        <dbReference type="ARBA" id="ARBA00022692"/>
    </source>
</evidence>
<evidence type="ECO:0000256" key="4">
    <source>
        <dbReference type="ARBA" id="ARBA00022679"/>
    </source>
</evidence>
<keyword evidence="10 12" id="KW-0275">Fatty acid biosynthesis</keyword>
<dbReference type="PANTHER" id="PTHR11157:SF134">
    <property type="entry name" value="ELONGATION OF FATTY ACIDS PROTEIN 1-RELATED"/>
    <property type="match status" value="1"/>
</dbReference>
<evidence type="ECO:0000256" key="6">
    <source>
        <dbReference type="ARBA" id="ARBA00022832"/>
    </source>
</evidence>
<dbReference type="GO" id="GO:0009922">
    <property type="term" value="F:fatty acid elongase activity"/>
    <property type="evidence" value="ECO:0007669"/>
    <property type="project" value="UniProtKB-EC"/>
</dbReference>
<dbReference type="PANTHER" id="PTHR11157">
    <property type="entry name" value="FATTY ACID ACYL TRANSFERASE-RELATED"/>
    <property type="match status" value="1"/>
</dbReference>
<evidence type="ECO:0000256" key="11">
    <source>
        <dbReference type="ARBA" id="ARBA00047375"/>
    </source>
</evidence>
<protein>
    <recommendedName>
        <fullName evidence="12">Elongation of fatty acids protein</fullName>
        <ecNumber evidence="12">2.3.1.-</ecNumber>
    </recommendedName>
</protein>
<proteinExistence type="inferred from homology"/>
<dbReference type="GO" id="GO:0042761">
    <property type="term" value="P:very long-chain fatty acid biosynthetic process"/>
    <property type="evidence" value="ECO:0007669"/>
    <property type="project" value="TreeGrafter"/>
</dbReference>
<keyword evidence="7 12" id="KW-1133">Transmembrane helix</keyword>
<keyword evidence="15" id="KW-1185">Reference proteome</keyword>
<feature type="transmembrane region" description="Helical" evidence="12">
    <location>
        <begin position="228"/>
        <end position="247"/>
    </location>
</feature>
<dbReference type="PROSITE" id="PS01188">
    <property type="entry name" value="ELO"/>
    <property type="match status" value="1"/>
</dbReference>
<comment type="similarity">
    <text evidence="2 12">Belongs to the ELO family.</text>
</comment>
<feature type="transmembrane region" description="Helical" evidence="12">
    <location>
        <begin position="136"/>
        <end position="153"/>
    </location>
</feature>
<comment type="catalytic activity">
    <reaction evidence="11">
        <text>a very-long-chain acyl-CoA + malonyl-CoA + H(+) = a very-long-chain 3-oxoacyl-CoA + CO2 + CoA</text>
        <dbReference type="Rhea" id="RHEA:32727"/>
        <dbReference type="ChEBI" id="CHEBI:15378"/>
        <dbReference type="ChEBI" id="CHEBI:16526"/>
        <dbReference type="ChEBI" id="CHEBI:57287"/>
        <dbReference type="ChEBI" id="CHEBI:57384"/>
        <dbReference type="ChEBI" id="CHEBI:90725"/>
        <dbReference type="ChEBI" id="CHEBI:90736"/>
        <dbReference type="EC" id="2.3.1.199"/>
    </reaction>
</comment>
<dbReference type="GO" id="GO:0030148">
    <property type="term" value="P:sphingolipid biosynthetic process"/>
    <property type="evidence" value="ECO:0007669"/>
    <property type="project" value="TreeGrafter"/>
</dbReference>
<feature type="transmembrane region" description="Helical" evidence="12">
    <location>
        <begin position="56"/>
        <end position="77"/>
    </location>
</feature>
<dbReference type="OrthoDB" id="434092at2759"/>
<feature type="transmembrane region" description="Helical" evidence="12">
    <location>
        <begin position="198"/>
        <end position="216"/>
    </location>
</feature>
<evidence type="ECO:0000256" key="12">
    <source>
        <dbReference type="RuleBase" id="RU361115"/>
    </source>
</evidence>
<dbReference type="GO" id="GO:0019367">
    <property type="term" value="P:fatty acid elongation, saturated fatty acid"/>
    <property type="evidence" value="ECO:0007669"/>
    <property type="project" value="TreeGrafter"/>
</dbReference>
<comment type="catalytic activity">
    <reaction evidence="12">
        <text>an acyl-CoA + malonyl-CoA + H(+) = a 3-oxoacyl-CoA + CO2 + CoA</text>
        <dbReference type="Rhea" id="RHEA:50252"/>
        <dbReference type="ChEBI" id="CHEBI:15378"/>
        <dbReference type="ChEBI" id="CHEBI:16526"/>
        <dbReference type="ChEBI" id="CHEBI:57287"/>
        <dbReference type="ChEBI" id="CHEBI:57384"/>
        <dbReference type="ChEBI" id="CHEBI:58342"/>
        <dbReference type="ChEBI" id="CHEBI:90726"/>
    </reaction>
    <physiologicalReaction direction="left-to-right" evidence="12">
        <dbReference type="Rhea" id="RHEA:50253"/>
    </physiologicalReaction>
</comment>
<evidence type="ECO:0000256" key="2">
    <source>
        <dbReference type="ARBA" id="ARBA00007263"/>
    </source>
</evidence>
<dbReference type="Proteomes" id="UP000530660">
    <property type="component" value="Unassembled WGS sequence"/>
</dbReference>
<feature type="region of interest" description="Disordered" evidence="13">
    <location>
        <begin position="286"/>
        <end position="321"/>
    </location>
</feature>
<evidence type="ECO:0000256" key="3">
    <source>
        <dbReference type="ARBA" id="ARBA00022516"/>
    </source>
</evidence>
<evidence type="ECO:0000313" key="14">
    <source>
        <dbReference type="EMBL" id="KAF6005161.1"/>
    </source>
</evidence>
<reference evidence="14 15" key="1">
    <citation type="journal article" date="2020" name="J. Phycol.">
        <title>Comparative genome analysis reveals Cyanidiococcus gen. nov., a new extremophilic red algal genus sister to Cyanidioschyzon (Cyanidioschyzonaceae, Rhodophyta).</title>
        <authorList>
            <person name="Liu S.-L."/>
            <person name="Chiang Y.-R."/>
            <person name="Yoon H.S."/>
            <person name="Fu H.-Y."/>
        </authorList>
    </citation>
    <scope>NUCLEOTIDE SEQUENCE [LARGE SCALE GENOMIC DNA]</scope>
    <source>
        <strain evidence="14 15">THAL066</strain>
    </source>
</reference>
<keyword evidence="9 12" id="KW-0472">Membrane</keyword>
<evidence type="ECO:0000256" key="8">
    <source>
        <dbReference type="ARBA" id="ARBA00023098"/>
    </source>
</evidence>
<feature type="transmembrane region" description="Helical" evidence="12">
    <location>
        <begin position="159"/>
        <end position="178"/>
    </location>
</feature>
<dbReference type="Pfam" id="PF01151">
    <property type="entry name" value="ELO"/>
    <property type="match status" value="1"/>
</dbReference>
<evidence type="ECO:0000256" key="1">
    <source>
        <dbReference type="ARBA" id="ARBA00004141"/>
    </source>
</evidence>
<feature type="compositionally biased region" description="Basic and acidic residues" evidence="13">
    <location>
        <begin position="301"/>
        <end position="321"/>
    </location>
</feature>
<feature type="transmembrane region" description="Helical" evidence="12">
    <location>
        <begin position="25"/>
        <end position="44"/>
    </location>
</feature>
<evidence type="ECO:0000256" key="10">
    <source>
        <dbReference type="ARBA" id="ARBA00023160"/>
    </source>
</evidence>